<gene>
    <name evidence="1" type="ORF">SMTD_LOCUS22229</name>
</gene>
<reference evidence="1 2" key="1">
    <citation type="submission" date="2018-11" db="EMBL/GenBank/DDBJ databases">
        <authorList>
            <consortium name="Pathogen Informatics"/>
        </authorList>
    </citation>
    <scope>NUCLEOTIDE SEQUENCE [LARGE SCALE GENOMIC DNA]</scope>
    <source>
        <strain>Denwood</strain>
        <strain evidence="2">Zambia</strain>
    </source>
</reference>
<dbReference type="AlphaFoldDB" id="A0A183Q6J2"/>
<dbReference type="EMBL" id="UZAL01050414">
    <property type="protein sequence ID" value="VDP86754.1"/>
    <property type="molecule type" value="Genomic_DNA"/>
</dbReference>
<feature type="non-terminal residue" evidence="1">
    <location>
        <position position="105"/>
    </location>
</feature>
<accession>A0A183Q6J2</accession>
<evidence type="ECO:0000313" key="1">
    <source>
        <dbReference type="EMBL" id="VDP86754.1"/>
    </source>
</evidence>
<dbReference type="Proteomes" id="UP000269396">
    <property type="component" value="Unassembled WGS sequence"/>
</dbReference>
<organism evidence="1 2">
    <name type="scientific">Schistosoma mattheei</name>
    <dbReference type="NCBI Taxonomy" id="31246"/>
    <lineage>
        <taxon>Eukaryota</taxon>
        <taxon>Metazoa</taxon>
        <taxon>Spiralia</taxon>
        <taxon>Lophotrochozoa</taxon>
        <taxon>Platyhelminthes</taxon>
        <taxon>Trematoda</taxon>
        <taxon>Digenea</taxon>
        <taxon>Strigeidida</taxon>
        <taxon>Schistosomatoidea</taxon>
        <taxon>Schistosomatidae</taxon>
        <taxon>Schistosoma</taxon>
    </lineage>
</organism>
<name>A0A183Q6J2_9TREM</name>
<evidence type="ECO:0000313" key="2">
    <source>
        <dbReference type="Proteomes" id="UP000269396"/>
    </source>
</evidence>
<sequence length="105" mass="12220">MVTQTSPILTSIKHDEQYLKSTLINKPKHSSQVQLTNTITNHHNTFDKSNVNHYMNINNNNNAQKIMLKHIKSYPPIQKLSTRTNNKNNILNTHNHHSLIPVFQR</sequence>
<proteinExistence type="predicted"/>
<protein>
    <submittedName>
        <fullName evidence="1">Uncharacterized protein</fullName>
    </submittedName>
</protein>
<keyword evidence="2" id="KW-1185">Reference proteome</keyword>